<evidence type="ECO:0000256" key="2">
    <source>
        <dbReference type="ARBA" id="ARBA00005262"/>
    </source>
</evidence>
<feature type="transmembrane region" description="Helical" evidence="7">
    <location>
        <begin position="120"/>
        <end position="141"/>
    </location>
</feature>
<evidence type="ECO:0000256" key="7">
    <source>
        <dbReference type="SAM" id="Phobius"/>
    </source>
</evidence>
<dbReference type="GO" id="GO:0005886">
    <property type="term" value="C:plasma membrane"/>
    <property type="evidence" value="ECO:0007669"/>
    <property type="project" value="UniProtKB-SubCell"/>
</dbReference>
<dbReference type="GO" id="GO:0015109">
    <property type="term" value="F:chromate transmembrane transporter activity"/>
    <property type="evidence" value="ECO:0007669"/>
    <property type="project" value="InterPro"/>
</dbReference>
<keyword evidence="5 7" id="KW-1133">Transmembrane helix</keyword>
<reference evidence="8 9" key="1">
    <citation type="submission" date="2019-02" db="EMBL/GenBank/DDBJ databases">
        <title>Paenibacillus sp. nov., isolated from surface-sterilized tissue of Thalictrum simplex L.</title>
        <authorList>
            <person name="Tuo L."/>
        </authorList>
    </citation>
    <scope>NUCLEOTIDE SEQUENCE [LARGE SCALE GENOMIC DNA]</scope>
    <source>
        <strain evidence="8 9">N2SHLJ1</strain>
    </source>
</reference>
<gene>
    <name evidence="8" type="ORF">EYB31_08585</name>
</gene>
<feature type="transmembrane region" description="Helical" evidence="7">
    <location>
        <begin position="89"/>
        <end position="108"/>
    </location>
</feature>
<feature type="transmembrane region" description="Helical" evidence="7">
    <location>
        <begin position="153"/>
        <end position="168"/>
    </location>
</feature>
<accession>A0A4Q9DXD1</accession>
<dbReference type="EMBL" id="SIRE01000005">
    <property type="protein sequence ID" value="TBL80502.1"/>
    <property type="molecule type" value="Genomic_DNA"/>
</dbReference>
<dbReference type="InterPro" id="IPR052518">
    <property type="entry name" value="CHR_Transporter"/>
</dbReference>
<dbReference type="OrthoDB" id="9027281at2"/>
<dbReference type="PANTHER" id="PTHR43663:SF1">
    <property type="entry name" value="CHROMATE TRANSPORTER"/>
    <property type="match status" value="1"/>
</dbReference>
<evidence type="ECO:0000313" key="8">
    <source>
        <dbReference type="EMBL" id="TBL80502.1"/>
    </source>
</evidence>
<feature type="transmembrane region" description="Helical" evidence="7">
    <location>
        <begin position="62"/>
        <end position="82"/>
    </location>
</feature>
<feature type="transmembrane region" description="Helical" evidence="7">
    <location>
        <begin position="174"/>
        <end position="190"/>
    </location>
</feature>
<evidence type="ECO:0000256" key="5">
    <source>
        <dbReference type="ARBA" id="ARBA00022989"/>
    </source>
</evidence>
<dbReference type="InterPro" id="IPR003370">
    <property type="entry name" value="Chromate_transpt"/>
</dbReference>
<evidence type="ECO:0000256" key="6">
    <source>
        <dbReference type="ARBA" id="ARBA00023136"/>
    </source>
</evidence>
<evidence type="ECO:0000313" key="9">
    <source>
        <dbReference type="Proteomes" id="UP000293142"/>
    </source>
</evidence>
<keyword evidence="9" id="KW-1185">Reference proteome</keyword>
<dbReference type="Pfam" id="PF02417">
    <property type="entry name" value="Chromate_transp"/>
    <property type="match status" value="1"/>
</dbReference>
<keyword evidence="6 7" id="KW-0472">Membrane</keyword>
<organism evidence="8 9">
    <name type="scientific">Paenibacillus thalictri</name>
    <dbReference type="NCBI Taxonomy" id="2527873"/>
    <lineage>
        <taxon>Bacteria</taxon>
        <taxon>Bacillati</taxon>
        <taxon>Bacillota</taxon>
        <taxon>Bacilli</taxon>
        <taxon>Bacillales</taxon>
        <taxon>Paenibacillaceae</taxon>
        <taxon>Paenibacillus</taxon>
    </lineage>
</organism>
<sequence>MSDKEAEQMISEKNKLYIWLLGINLFISTFTFGGGYVVVPMIRKYYVSGKKLFSEDELVDMAAIAQSSPGAIAINLSTLAGLRAAGMKGAVISCIAAVMPSFVILVLVSKFYAAFAATPLISAVLRGMQAGVAALIVDFIVDMCGMIIKERSIFLALAVPAAFAASFIFEINVILILAVCCVVCIVRVWLNERRRKRWGNY</sequence>
<evidence type="ECO:0000256" key="1">
    <source>
        <dbReference type="ARBA" id="ARBA00004651"/>
    </source>
</evidence>
<dbReference type="AlphaFoldDB" id="A0A4Q9DXD1"/>
<evidence type="ECO:0000256" key="3">
    <source>
        <dbReference type="ARBA" id="ARBA00022475"/>
    </source>
</evidence>
<protein>
    <submittedName>
        <fullName evidence="8">Chromate transporter</fullName>
    </submittedName>
</protein>
<comment type="subcellular location">
    <subcellularLocation>
        <location evidence="1">Cell membrane</location>
        <topology evidence="1">Multi-pass membrane protein</topology>
    </subcellularLocation>
</comment>
<keyword evidence="3" id="KW-1003">Cell membrane</keyword>
<dbReference type="Proteomes" id="UP000293142">
    <property type="component" value="Unassembled WGS sequence"/>
</dbReference>
<name>A0A4Q9DXD1_9BACL</name>
<comment type="caution">
    <text evidence="8">The sequence shown here is derived from an EMBL/GenBank/DDBJ whole genome shotgun (WGS) entry which is preliminary data.</text>
</comment>
<evidence type="ECO:0000256" key="4">
    <source>
        <dbReference type="ARBA" id="ARBA00022692"/>
    </source>
</evidence>
<keyword evidence="4 7" id="KW-0812">Transmembrane</keyword>
<dbReference type="PANTHER" id="PTHR43663">
    <property type="entry name" value="CHROMATE TRANSPORT PROTEIN-RELATED"/>
    <property type="match status" value="1"/>
</dbReference>
<comment type="similarity">
    <text evidence="2">Belongs to the chromate ion transporter (CHR) (TC 2.A.51) family.</text>
</comment>
<proteinExistence type="inferred from homology"/>
<feature type="transmembrane region" description="Helical" evidence="7">
    <location>
        <begin position="16"/>
        <end position="42"/>
    </location>
</feature>